<evidence type="ECO:0000313" key="2">
    <source>
        <dbReference type="Proteomes" id="UP000011115"/>
    </source>
</evidence>
<dbReference type="HOGENOM" id="CLU_2296684_0_0_1"/>
<dbReference type="Proteomes" id="UP000011115">
    <property type="component" value="Unassembled WGS sequence"/>
</dbReference>
<reference evidence="2" key="1">
    <citation type="journal article" date="2011" name="Nature">
        <title>Genome sequence and analysis of the tuber crop potato.</title>
        <authorList>
            <consortium name="The Potato Genome Sequencing Consortium"/>
        </authorList>
    </citation>
    <scope>NUCLEOTIDE SEQUENCE [LARGE SCALE GENOMIC DNA]</scope>
    <source>
        <strain evidence="2">cv. DM1-3 516 R44</strain>
    </source>
</reference>
<accession>M1DXH6</accession>
<proteinExistence type="predicted"/>
<reference evidence="1" key="2">
    <citation type="submission" date="2015-06" db="UniProtKB">
        <authorList>
            <consortium name="EnsemblPlants"/>
        </authorList>
    </citation>
    <scope>IDENTIFICATION</scope>
    <source>
        <strain evidence="1">DM1-3 516 R44</strain>
    </source>
</reference>
<dbReference type="PaxDb" id="4113-PGSC0003DMT400095998"/>
<dbReference type="EnsemblPlants" id="PGSC0003DMT400095998">
    <property type="protein sequence ID" value="PGSC0003DMT400095998"/>
    <property type="gene ID" value="PGSC0003DMG400045569"/>
</dbReference>
<organism evidence="1 2">
    <name type="scientific">Solanum tuberosum</name>
    <name type="common">Potato</name>
    <dbReference type="NCBI Taxonomy" id="4113"/>
    <lineage>
        <taxon>Eukaryota</taxon>
        <taxon>Viridiplantae</taxon>
        <taxon>Streptophyta</taxon>
        <taxon>Embryophyta</taxon>
        <taxon>Tracheophyta</taxon>
        <taxon>Spermatophyta</taxon>
        <taxon>Magnoliopsida</taxon>
        <taxon>eudicotyledons</taxon>
        <taxon>Gunneridae</taxon>
        <taxon>Pentapetalae</taxon>
        <taxon>asterids</taxon>
        <taxon>lamiids</taxon>
        <taxon>Solanales</taxon>
        <taxon>Solanaceae</taxon>
        <taxon>Solanoideae</taxon>
        <taxon>Solaneae</taxon>
        <taxon>Solanum</taxon>
    </lineage>
</organism>
<evidence type="ECO:0000313" key="1">
    <source>
        <dbReference type="EnsemblPlants" id="PGSC0003DMT400095998"/>
    </source>
</evidence>
<dbReference type="AlphaFoldDB" id="M1DXH6"/>
<name>M1DXH6_SOLTU</name>
<dbReference type="Gramene" id="PGSC0003DMT400095998">
    <property type="protein sequence ID" value="PGSC0003DMT400095998"/>
    <property type="gene ID" value="PGSC0003DMG400045569"/>
</dbReference>
<keyword evidence="2" id="KW-1185">Reference proteome</keyword>
<dbReference type="InParanoid" id="M1DXH6"/>
<sequence length="101" mass="10892">MTTGHGKAHGIALALWELENVVGATGQGTMGATTVRGALDEPWKALQSLVRRVASGVWARAMTISELKILEMVFRIDVSQATSSRVLFIGVSHNTSMIERL</sequence>
<protein>
    <submittedName>
        <fullName evidence="1">Uncharacterized protein</fullName>
    </submittedName>
</protein>